<comment type="caution">
    <text evidence="8">The sequence shown here is derived from an EMBL/GenBank/DDBJ whole genome shotgun (WGS) entry which is preliminary data.</text>
</comment>
<evidence type="ECO:0000256" key="2">
    <source>
        <dbReference type="ARBA" id="ARBA00022729"/>
    </source>
</evidence>
<evidence type="ECO:0000256" key="5">
    <source>
        <dbReference type="SAM" id="SignalP"/>
    </source>
</evidence>
<keyword evidence="2 5" id="KW-0732">Signal</keyword>
<feature type="domain" description="Bacterial surface antigen (D15)" evidence="7">
    <location>
        <begin position="973"/>
        <end position="1197"/>
    </location>
</feature>
<dbReference type="Pfam" id="PF00149">
    <property type="entry name" value="Metallophos"/>
    <property type="match status" value="1"/>
</dbReference>
<dbReference type="SUPFAM" id="SSF56300">
    <property type="entry name" value="Metallo-dependent phosphatases"/>
    <property type="match status" value="1"/>
</dbReference>
<dbReference type="PANTHER" id="PTHR10161">
    <property type="entry name" value="TARTRATE-RESISTANT ACID PHOSPHATASE TYPE 5"/>
    <property type="match status" value="1"/>
</dbReference>
<accession>A0A841MY59</accession>
<dbReference type="AlphaFoldDB" id="A0A841MY59"/>
<keyword evidence="4" id="KW-0472">Membrane</keyword>
<dbReference type="Proteomes" id="UP000588604">
    <property type="component" value="Unassembled WGS sequence"/>
</dbReference>
<evidence type="ECO:0000259" key="7">
    <source>
        <dbReference type="Pfam" id="PF01103"/>
    </source>
</evidence>
<evidence type="ECO:0000313" key="9">
    <source>
        <dbReference type="Proteomes" id="UP000588604"/>
    </source>
</evidence>
<dbReference type="GO" id="GO:0019867">
    <property type="term" value="C:outer membrane"/>
    <property type="evidence" value="ECO:0007669"/>
    <property type="project" value="InterPro"/>
</dbReference>
<evidence type="ECO:0000256" key="1">
    <source>
        <dbReference type="ARBA" id="ARBA00004370"/>
    </source>
</evidence>
<evidence type="ECO:0000313" key="8">
    <source>
        <dbReference type="EMBL" id="MBB6327395.1"/>
    </source>
</evidence>
<organism evidence="8 9">
    <name type="scientific">Algoriphagus iocasae</name>
    <dbReference type="NCBI Taxonomy" id="1836499"/>
    <lineage>
        <taxon>Bacteria</taxon>
        <taxon>Pseudomonadati</taxon>
        <taxon>Bacteroidota</taxon>
        <taxon>Cytophagia</taxon>
        <taxon>Cytophagales</taxon>
        <taxon>Cyclobacteriaceae</taxon>
        <taxon>Algoriphagus</taxon>
    </lineage>
</organism>
<feature type="signal peptide" evidence="5">
    <location>
        <begin position="1"/>
        <end position="19"/>
    </location>
</feature>
<name>A0A841MY59_9BACT</name>
<evidence type="ECO:0000259" key="6">
    <source>
        <dbReference type="Pfam" id="PF00149"/>
    </source>
</evidence>
<feature type="chain" id="PRO_5032941763" description="Calcineurin-like phosphoesterase domain-containing protein" evidence="5">
    <location>
        <begin position="20"/>
        <end position="1213"/>
    </location>
</feature>
<dbReference type="Pfam" id="PF01103">
    <property type="entry name" value="Omp85"/>
    <property type="match status" value="1"/>
</dbReference>
<dbReference type="Gene3D" id="2.40.160.50">
    <property type="entry name" value="membrane protein fhac: a member of the omp85/tpsb transporter family"/>
    <property type="match status" value="1"/>
</dbReference>
<gene>
    <name evidence="8" type="ORF">FHS59_003038</name>
</gene>
<proteinExistence type="predicted"/>
<dbReference type="GO" id="GO:0016787">
    <property type="term" value="F:hydrolase activity"/>
    <property type="evidence" value="ECO:0007669"/>
    <property type="project" value="UniProtKB-KW"/>
</dbReference>
<comment type="subcellular location">
    <subcellularLocation>
        <location evidence="1">Membrane</location>
    </subcellularLocation>
</comment>
<keyword evidence="9" id="KW-1185">Reference proteome</keyword>
<dbReference type="Gene3D" id="3.60.21.10">
    <property type="match status" value="2"/>
</dbReference>
<reference evidence="8 9" key="1">
    <citation type="submission" date="2020-08" db="EMBL/GenBank/DDBJ databases">
        <title>Genomic Encyclopedia of Type Strains, Phase IV (KMG-IV): sequencing the most valuable type-strain genomes for metagenomic binning, comparative biology and taxonomic classification.</title>
        <authorList>
            <person name="Goeker M."/>
        </authorList>
    </citation>
    <scope>NUCLEOTIDE SEQUENCE [LARGE SCALE GENOMIC DNA]</scope>
    <source>
        <strain evidence="8 9">DSM 102044</strain>
    </source>
</reference>
<evidence type="ECO:0000256" key="3">
    <source>
        <dbReference type="ARBA" id="ARBA00022801"/>
    </source>
</evidence>
<dbReference type="InterPro" id="IPR051558">
    <property type="entry name" value="Metallophosphoesterase_PAP"/>
</dbReference>
<keyword evidence="3" id="KW-0378">Hydrolase</keyword>
<dbReference type="InterPro" id="IPR004843">
    <property type="entry name" value="Calcineurin-like_PHP"/>
</dbReference>
<evidence type="ECO:0008006" key="10">
    <source>
        <dbReference type="Google" id="ProtNLM"/>
    </source>
</evidence>
<sequence>MKKLVFALLSILFSQFAFGQDADIKFRVYLIGDAGELEDQHHPVIEKVRQKAQASPSIPSHIIYLGDNIYPLGMPPVGTEERPVAENILKTQLDLYTTISGKIWMVPGNHDWEKGKSDGWNRVLYAEEYIEDNYPSEKVNLVPTGGCPGPYITLLDSETLLIAFDSQWWLHSKEKPGIESDCEFKTEEEILASLAYTLQENQDKTIIFAMHHPLRSYGPHNGGYSWKDHLFPLTVASENLYIPLPVIGSVYPLYRTWFGDIQDIPHPKYEAMIKALDRLFDTHPNVIHVAGHEHGLFYTKEGDTHYVVSGAGAKNTHIKKNNPAEFTYPQQGFASLDFYQNNQVVLTFFDPKKEEPIYQTELIQPFASSPAELKLFERKLPTEVTIPISKQYLHGKGHQLFLGSNYRVTWALPATFPVLDLAVAKGGLRITQRGGGMQTRSLRLENADGKEYVLRSINKYPENALSPVLRQTIAKQVVQDQISSSHPYAALAVAKLADAAGVIHTNPQIIYLPDDPLLGVYRDNFAQQLYLFEEREIAKTDDLKGIDFFSTDKMLKSIKKDNDNQVNQKEVLKARIFDLWIADWDRHDDQWRWVGEKKKGDWEFTPMPRDRDQAFFVNEGFFPKIASRKWANPKFQGFDYKLKNVNGFMFNGRYFDRSFLNNLERKDWEKVVDTMLPKLTEEVIDEALDTWPENVNKQDAPEIKAKLLARKTWLKDKSLEYYLFLSKEVNVVGTNKNEEFEVKHYPDGRTKVEVRKIDKSGDVEQKIFDRTFLPEETKEIRLYGLEGEDQFNFKGEGSGDIKVRVIPGKGKKELIDEANLKRKSHLIYQSKDAKNPLQTGASSRIKNAYNPNLLEYNRKEFKYDKLMPLASLEYNQDDGIFFGAGVLWEKQGFKKEPYALRQSIKGNWAFKTNAFNLTYDGHAVDILNNWDLVWKADIKAPDYAFNFFGQGNESTYDPEKFEIRYYRSRFSWYELSTGLQSKLGEFGTFTIGPHYQVYRFDPDDNTNKFITSPESGLDQEDIDQAKFYSGLTAKIDFDTRNNKNIPTRGFHFQNQLKRSWGLNEASGDFTRFDTELALYWSFKYPSRMVWATRFGGGKNWGDFEYFQGQILGGMDNLRGFRRYRFNGKAVAYNNTEVRIQVLNLKTYLLPATIGVLGFHDIGRVWQENEKSNQWHNTFGLGLWLAPLNQIVATFSLGFNEEETLPFFSFGYQF</sequence>
<dbReference type="InterPro" id="IPR000184">
    <property type="entry name" value="Bac_surfAg_D15"/>
</dbReference>
<dbReference type="InterPro" id="IPR029052">
    <property type="entry name" value="Metallo-depent_PP-like"/>
</dbReference>
<dbReference type="PANTHER" id="PTHR10161:SF14">
    <property type="entry name" value="TARTRATE-RESISTANT ACID PHOSPHATASE TYPE 5"/>
    <property type="match status" value="1"/>
</dbReference>
<feature type="domain" description="Calcineurin-like phosphoesterase" evidence="6">
    <location>
        <begin position="26"/>
        <end position="226"/>
    </location>
</feature>
<evidence type="ECO:0000256" key="4">
    <source>
        <dbReference type="ARBA" id="ARBA00023136"/>
    </source>
</evidence>
<protein>
    <recommendedName>
        <fullName evidence="10">Calcineurin-like phosphoesterase domain-containing protein</fullName>
    </recommendedName>
</protein>
<dbReference type="EMBL" id="JACIJO010000003">
    <property type="protein sequence ID" value="MBB6327395.1"/>
    <property type="molecule type" value="Genomic_DNA"/>
</dbReference>
<dbReference type="RefSeq" id="WP_184496226.1">
    <property type="nucleotide sequence ID" value="NZ_JACIJO010000003.1"/>
</dbReference>